<dbReference type="AlphaFoldDB" id="A0A3G9JGI7"/>
<keyword evidence="2" id="KW-1185">Reference proteome</keyword>
<gene>
    <name evidence="1" type="ORF">Back11_34340</name>
</gene>
<dbReference type="OrthoDB" id="5845122at2"/>
<dbReference type="InterPro" id="IPR051465">
    <property type="entry name" value="Cell_Envelope_Struct_Comp"/>
</dbReference>
<sequence length="411" mass="45684">MKRYSSLLASLVVLSSIIAGTVASSDNSHAEPLPIATGSFADVKANHWAKSSIAEAVKEGYVSGYPDGTFKPDVNVSRAEFIKMVVTALHLPVGEYTTGSWYTVYSTAAAEAKLTVTSDFKDTNWDAFINRKQMSRIAVRGIGDSTTDDLRWMYLATKKGLITGLGDGRLGEGETTTRAQAVTIINRILAVKSGAKLPVDKYAVGNAEIVWHGTNIFTVMPEILVTAANQYQGKTIEELWRKDKMIINSKNNKYRGQLDALIAIDLEDPKDPNRKLLPNINTLKWFNNDPNRHDLMVSKWKQSYVLYSKTHVVYNKDTKMFSQLSYIPFMVSGMDSPDEAAFYKGTSLNMPTSIYSKQDGDFPAMIIPKKGWIQYGKISFTIYIPAYSNAGFVDNELLSVDGPKYKPDIPY</sequence>
<dbReference type="KEGG" id="pbk:Back11_34340"/>
<accession>A0A3G9JGI7</accession>
<protein>
    <submittedName>
        <fullName evidence="1">Uncharacterized protein</fullName>
    </submittedName>
</protein>
<evidence type="ECO:0000313" key="2">
    <source>
        <dbReference type="Proteomes" id="UP000275368"/>
    </source>
</evidence>
<dbReference type="PANTHER" id="PTHR43308">
    <property type="entry name" value="OUTER MEMBRANE PROTEIN ALPHA-RELATED"/>
    <property type="match status" value="1"/>
</dbReference>
<name>A0A3G9JGI7_9BACL</name>
<reference evidence="1 2" key="1">
    <citation type="submission" date="2018-11" db="EMBL/GenBank/DDBJ databases">
        <title>Complete genome sequence of Paenibacillus baekrokdamisoli strain KCTC 33723.</title>
        <authorList>
            <person name="Kang S.W."/>
            <person name="Lee K.C."/>
            <person name="Kim K.K."/>
            <person name="Kim J.S."/>
            <person name="Kim D.S."/>
            <person name="Ko S.H."/>
            <person name="Yang S.H."/>
            <person name="Lee J.S."/>
        </authorList>
    </citation>
    <scope>NUCLEOTIDE SEQUENCE [LARGE SCALE GENOMIC DNA]</scope>
    <source>
        <strain evidence="1 2">KCTC 33723</strain>
    </source>
</reference>
<evidence type="ECO:0000313" key="1">
    <source>
        <dbReference type="EMBL" id="BBH22089.1"/>
    </source>
</evidence>
<dbReference type="PANTHER" id="PTHR43308:SF5">
    <property type="entry name" value="S-LAYER PROTEIN _ PEPTIDOGLYCAN ENDO-BETA-N-ACETYLGLUCOSAMINIDASE"/>
    <property type="match status" value="1"/>
</dbReference>
<organism evidence="1 2">
    <name type="scientific">Paenibacillus baekrokdamisoli</name>
    <dbReference type="NCBI Taxonomy" id="1712516"/>
    <lineage>
        <taxon>Bacteria</taxon>
        <taxon>Bacillati</taxon>
        <taxon>Bacillota</taxon>
        <taxon>Bacilli</taxon>
        <taxon>Bacillales</taxon>
        <taxon>Paenibacillaceae</taxon>
        <taxon>Paenibacillus</taxon>
    </lineage>
</organism>
<dbReference type="InterPro" id="IPR001119">
    <property type="entry name" value="SLH_dom"/>
</dbReference>
<dbReference type="PROSITE" id="PS51272">
    <property type="entry name" value="SLH"/>
    <property type="match status" value="1"/>
</dbReference>
<dbReference type="RefSeq" id="WP_125659618.1">
    <property type="nucleotide sequence ID" value="NZ_AP019308.1"/>
</dbReference>
<dbReference type="EMBL" id="AP019308">
    <property type="protein sequence ID" value="BBH22089.1"/>
    <property type="molecule type" value="Genomic_DNA"/>
</dbReference>
<proteinExistence type="predicted"/>
<dbReference type="Proteomes" id="UP000275368">
    <property type="component" value="Chromosome"/>
</dbReference>
<dbReference type="Pfam" id="PF00395">
    <property type="entry name" value="SLH"/>
    <property type="match status" value="1"/>
</dbReference>